<dbReference type="Proteomes" id="UP001595791">
    <property type="component" value="Unassembled WGS sequence"/>
</dbReference>
<organism evidence="5 6">
    <name type="scientific">Chitinimonas lacunae</name>
    <dbReference type="NCBI Taxonomy" id="1963018"/>
    <lineage>
        <taxon>Bacteria</taxon>
        <taxon>Pseudomonadati</taxon>
        <taxon>Pseudomonadota</taxon>
        <taxon>Betaproteobacteria</taxon>
        <taxon>Neisseriales</taxon>
        <taxon>Chitinibacteraceae</taxon>
        <taxon>Chitinimonas</taxon>
    </lineage>
</organism>
<keyword evidence="6" id="KW-1185">Reference proteome</keyword>
<dbReference type="RefSeq" id="WP_378160219.1">
    <property type="nucleotide sequence ID" value="NZ_JBHSBU010000001.1"/>
</dbReference>
<comment type="caution">
    <text evidence="5">The sequence shown here is derived from an EMBL/GenBank/DDBJ whole genome shotgun (WGS) entry which is preliminary data.</text>
</comment>
<comment type="similarity">
    <text evidence="1">Belongs to the bacterial solute-binding protein ModA family.</text>
</comment>
<reference evidence="6" key="1">
    <citation type="journal article" date="2019" name="Int. J. Syst. Evol. Microbiol.">
        <title>The Global Catalogue of Microorganisms (GCM) 10K type strain sequencing project: providing services to taxonomists for standard genome sequencing and annotation.</title>
        <authorList>
            <consortium name="The Broad Institute Genomics Platform"/>
            <consortium name="The Broad Institute Genome Sequencing Center for Infectious Disease"/>
            <person name="Wu L."/>
            <person name="Ma J."/>
        </authorList>
    </citation>
    <scope>NUCLEOTIDE SEQUENCE [LARGE SCALE GENOMIC DNA]</scope>
    <source>
        <strain evidence="6">LMG 29894</strain>
    </source>
</reference>
<gene>
    <name evidence="5" type="primary">modA</name>
    <name evidence="5" type="ORF">ACFOW7_01395</name>
</gene>
<dbReference type="InterPro" id="IPR050682">
    <property type="entry name" value="ModA/WtpA"/>
</dbReference>
<keyword evidence="3 4" id="KW-0732">Signal</keyword>
<dbReference type="CDD" id="cd13539">
    <property type="entry name" value="PBP2_AvModA"/>
    <property type="match status" value="1"/>
</dbReference>
<dbReference type="Pfam" id="PF13531">
    <property type="entry name" value="SBP_bac_11"/>
    <property type="match status" value="1"/>
</dbReference>
<feature type="chain" id="PRO_5045966681" evidence="4">
    <location>
        <begin position="22"/>
        <end position="247"/>
    </location>
</feature>
<evidence type="ECO:0000256" key="3">
    <source>
        <dbReference type="ARBA" id="ARBA00022729"/>
    </source>
</evidence>
<dbReference type="PIRSF" id="PIRSF004846">
    <property type="entry name" value="ModA"/>
    <property type="match status" value="1"/>
</dbReference>
<dbReference type="SUPFAM" id="SSF53850">
    <property type="entry name" value="Periplasmic binding protein-like II"/>
    <property type="match status" value="1"/>
</dbReference>
<accession>A0ABV8ML20</accession>
<evidence type="ECO:0000256" key="4">
    <source>
        <dbReference type="SAM" id="SignalP"/>
    </source>
</evidence>
<evidence type="ECO:0000313" key="5">
    <source>
        <dbReference type="EMBL" id="MFC4158001.1"/>
    </source>
</evidence>
<dbReference type="NCBIfam" id="TIGR01256">
    <property type="entry name" value="modA"/>
    <property type="match status" value="1"/>
</dbReference>
<dbReference type="InterPro" id="IPR044084">
    <property type="entry name" value="AvModA-like_subst-bd"/>
</dbReference>
<feature type="signal peptide" evidence="4">
    <location>
        <begin position="1"/>
        <end position="21"/>
    </location>
</feature>
<name>A0ABV8ML20_9NEIS</name>
<dbReference type="Gene3D" id="3.40.190.10">
    <property type="entry name" value="Periplasmic binding protein-like II"/>
    <property type="match status" value="2"/>
</dbReference>
<protein>
    <submittedName>
        <fullName evidence="5">Molybdate ABC transporter substrate-binding protein</fullName>
    </submittedName>
</protein>
<dbReference type="EMBL" id="JBHSBU010000001">
    <property type="protein sequence ID" value="MFC4158001.1"/>
    <property type="molecule type" value="Genomic_DNA"/>
</dbReference>
<keyword evidence="2" id="KW-0479">Metal-binding</keyword>
<dbReference type="PANTHER" id="PTHR30632">
    <property type="entry name" value="MOLYBDATE-BINDING PERIPLASMIC PROTEIN"/>
    <property type="match status" value="1"/>
</dbReference>
<evidence type="ECO:0000313" key="6">
    <source>
        <dbReference type="Proteomes" id="UP001595791"/>
    </source>
</evidence>
<evidence type="ECO:0000256" key="2">
    <source>
        <dbReference type="ARBA" id="ARBA00022723"/>
    </source>
</evidence>
<dbReference type="PANTHER" id="PTHR30632:SF14">
    <property type="entry name" value="TUNGSTATE_MOLYBDATE_CHROMATE-BINDING PROTEIN MODA"/>
    <property type="match status" value="1"/>
</dbReference>
<dbReference type="InterPro" id="IPR005950">
    <property type="entry name" value="ModA"/>
</dbReference>
<evidence type="ECO:0000256" key="1">
    <source>
        <dbReference type="ARBA" id="ARBA00009175"/>
    </source>
</evidence>
<proteinExistence type="inferred from homology"/>
<sequence>MRLSRRSLLLCCLLWSGIATAAETVRVAVAANFHPTAQQLAQRFEAEQGIKVELSSGSTGKLYAQIKQGAPFELLLSADDETPERLLREGNAVSGSARVYAVGRLVLWSAKPGLVDPAGEVLKRGAFNKLAMANPKTAPYGAAAEAVLAGMGLLDGLRPRLVVGENVAQTQQFIASGNAELGFIARSQVSAGSGSLWLVPAERHTPLRQAAVLLRPGRDKAAARRFLDYLVQEPARRLIAAAGYDLP</sequence>